<dbReference type="GO" id="GO:0046872">
    <property type="term" value="F:metal ion binding"/>
    <property type="evidence" value="ECO:0007669"/>
    <property type="project" value="UniProtKB-KW"/>
</dbReference>
<dbReference type="InterPro" id="IPR039702">
    <property type="entry name" value="FPS1-like"/>
</dbReference>
<protein>
    <recommendedName>
        <fullName evidence="8">Farnesyl pyrophosphate synthase</fullName>
    </recommendedName>
</protein>
<dbReference type="InterPro" id="IPR000092">
    <property type="entry name" value="Polyprenyl_synt"/>
</dbReference>
<keyword evidence="4" id="KW-0460">Magnesium</keyword>
<organism evidence="6 7">
    <name type="scientific">Allacma fusca</name>
    <dbReference type="NCBI Taxonomy" id="39272"/>
    <lineage>
        <taxon>Eukaryota</taxon>
        <taxon>Metazoa</taxon>
        <taxon>Ecdysozoa</taxon>
        <taxon>Arthropoda</taxon>
        <taxon>Hexapoda</taxon>
        <taxon>Collembola</taxon>
        <taxon>Symphypleona</taxon>
        <taxon>Sminthuridae</taxon>
        <taxon>Allacma</taxon>
    </lineage>
</organism>
<dbReference type="GO" id="GO:0045337">
    <property type="term" value="P:farnesyl diphosphate biosynthetic process"/>
    <property type="evidence" value="ECO:0007669"/>
    <property type="project" value="TreeGrafter"/>
</dbReference>
<evidence type="ECO:0000256" key="3">
    <source>
        <dbReference type="ARBA" id="ARBA00022723"/>
    </source>
</evidence>
<reference evidence="6" key="1">
    <citation type="submission" date="2021-06" db="EMBL/GenBank/DDBJ databases">
        <authorList>
            <person name="Hodson N. C."/>
            <person name="Mongue J. A."/>
            <person name="Jaron S. K."/>
        </authorList>
    </citation>
    <scope>NUCLEOTIDE SEQUENCE</scope>
</reference>
<accession>A0A8J2KXC7</accession>
<evidence type="ECO:0000256" key="2">
    <source>
        <dbReference type="ARBA" id="ARBA00022679"/>
    </source>
</evidence>
<keyword evidence="2" id="KW-0808">Transferase</keyword>
<dbReference type="OrthoDB" id="10257492at2759"/>
<dbReference type="GO" id="GO:0004161">
    <property type="term" value="F:dimethylallyltranstransferase activity"/>
    <property type="evidence" value="ECO:0007669"/>
    <property type="project" value="TreeGrafter"/>
</dbReference>
<sequence>MDFYEVVAEYNSVSTFYIPVALAMIMSGVNHKDAYSDVHRICLKIGTYFEAQEDYLDVFGLQENKDRLGTSIAIGKYTWPIVIAIGRSNSLHYNMLMDNYGRNDTFKICVVKTIFERLHIQSFYGDYEYDVRKKISSEIGHLPEEITNKLFKTIMRALLNRWPGSYESH</sequence>
<proteinExistence type="predicted"/>
<dbReference type="PANTHER" id="PTHR11525:SF0">
    <property type="entry name" value="FARNESYL PYROPHOSPHATE SYNTHASE"/>
    <property type="match status" value="1"/>
</dbReference>
<comment type="pathway">
    <text evidence="5">Pheromone biosynthesis.</text>
</comment>
<comment type="cofactor">
    <cofactor evidence="1">
        <name>Mg(2+)</name>
        <dbReference type="ChEBI" id="CHEBI:18420"/>
    </cofactor>
</comment>
<dbReference type="Pfam" id="PF00348">
    <property type="entry name" value="polyprenyl_synt"/>
    <property type="match status" value="1"/>
</dbReference>
<dbReference type="AlphaFoldDB" id="A0A8J2KXC7"/>
<evidence type="ECO:0000256" key="4">
    <source>
        <dbReference type="ARBA" id="ARBA00022842"/>
    </source>
</evidence>
<name>A0A8J2KXC7_9HEXA</name>
<dbReference type="EMBL" id="CAJVCH010251515">
    <property type="protein sequence ID" value="CAG7733586.1"/>
    <property type="molecule type" value="Genomic_DNA"/>
</dbReference>
<gene>
    <name evidence="6" type="ORF">AFUS01_LOCUS22018</name>
</gene>
<dbReference type="PANTHER" id="PTHR11525">
    <property type="entry name" value="FARNESYL-PYROPHOSPHATE SYNTHETASE"/>
    <property type="match status" value="1"/>
</dbReference>
<evidence type="ECO:0008006" key="8">
    <source>
        <dbReference type="Google" id="ProtNLM"/>
    </source>
</evidence>
<dbReference type="Proteomes" id="UP000708208">
    <property type="component" value="Unassembled WGS sequence"/>
</dbReference>
<keyword evidence="3" id="KW-0479">Metal-binding</keyword>
<dbReference type="GO" id="GO:0004337">
    <property type="term" value="F:(2E,6E)-farnesyl diphosphate synthase activity"/>
    <property type="evidence" value="ECO:0007669"/>
    <property type="project" value="TreeGrafter"/>
</dbReference>
<comment type="caution">
    <text evidence="6">The sequence shown here is derived from an EMBL/GenBank/DDBJ whole genome shotgun (WGS) entry which is preliminary data.</text>
</comment>
<evidence type="ECO:0000256" key="5">
    <source>
        <dbReference type="ARBA" id="ARBA00033740"/>
    </source>
</evidence>
<dbReference type="GO" id="GO:0005737">
    <property type="term" value="C:cytoplasm"/>
    <property type="evidence" value="ECO:0007669"/>
    <property type="project" value="TreeGrafter"/>
</dbReference>
<evidence type="ECO:0000256" key="1">
    <source>
        <dbReference type="ARBA" id="ARBA00001946"/>
    </source>
</evidence>
<evidence type="ECO:0000313" key="7">
    <source>
        <dbReference type="Proteomes" id="UP000708208"/>
    </source>
</evidence>
<keyword evidence="7" id="KW-1185">Reference proteome</keyword>
<evidence type="ECO:0000313" key="6">
    <source>
        <dbReference type="EMBL" id="CAG7733586.1"/>
    </source>
</evidence>